<comment type="caution">
    <text evidence="1">The sequence shown here is derived from an EMBL/GenBank/DDBJ whole genome shotgun (WGS) entry which is preliminary data.</text>
</comment>
<dbReference type="RefSeq" id="WP_379562342.1">
    <property type="nucleotide sequence ID" value="NZ_JBHUMX010000036.1"/>
</dbReference>
<reference evidence="2" key="1">
    <citation type="journal article" date="2019" name="Int. J. Syst. Evol. Microbiol.">
        <title>The Global Catalogue of Microorganisms (GCM) 10K type strain sequencing project: providing services to taxonomists for standard genome sequencing and annotation.</title>
        <authorList>
            <consortium name="The Broad Institute Genomics Platform"/>
            <consortium name="The Broad Institute Genome Sequencing Center for Infectious Disease"/>
            <person name="Wu L."/>
            <person name="Ma J."/>
        </authorList>
    </citation>
    <scope>NUCLEOTIDE SEQUENCE [LARGE SCALE GENOMIC DNA]</scope>
    <source>
        <strain evidence="2">TISTR 1858</strain>
    </source>
</reference>
<sequence>MERYTYQELVRDIHIGHEIEFKYKGKLYITLNVQEGFGLAESNKYCTYHKTPKELLQKGKIEGKSLKDLWEDVEVISIL</sequence>
<evidence type="ECO:0000313" key="1">
    <source>
        <dbReference type="EMBL" id="MFD2629551.1"/>
    </source>
</evidence>
<evidence type="ECO:0000313" key="2">
    <source>
        <dbReference type="Proteomes" id="UP001597451"/>
    </source>
</evidence>
<name>A0ABW5Q2F3_9BACI</name>
<protein>
    <submittedName>
        <fullName evidence="1">Uncharacterized protein</fullName>
    </submittedName>
</protein>
<organism evidence="1 2">
    <name type="scientific">Oceanobacillus kapialis</name>
    <dbReference type="NCBI Taxonomy" id="481353"/>
    <lineage>
        <taxon>Bacteria</taxon>
        <taxon>Bacillati</taxon>
        <taxon>Bacillota</taxon>
        <taxon>Bacilli</taxon>
        <taxon>Bacillales</taxon>
        <taxon>Bacillaceae</taxon>
        <taxon>Oceanobacillus</taxon>
    </lineage>
</organism>
<accession>A0ABW5Q2F3</accession>
<gene>
    <name evidence="1" type="ORF">ACFSUN_12240</name>
</gene>
<dbReference type="Proteomes" id="UP001597451">
    <property type="component" value="Unassembled WGS sequence"/>
</dbReference>
<dbReference type="EMBL" id="JBHUMX010000036">
    <property type="protein sequence ID" value="MFD2629551.1"/>
    <property type="molecule type" value="Genomic_DNA"/>
</dbReference>
<proteinExistence type="predicted"/>
<keyword evidence="2" id="KW-1185">Reference proteome</keyword>